<accession>A0A914WMW6</accession>
<dbReference type="Proteomes" id="UP000887566">
    <property type="component" value="Unplaced"/>
</dbReference>
<feature type="region of interest" description="Disordered" evidence="1">
    <location>
        <begin position="1"/>
        <end position="67"/>
    </location>
</feature>
<name>A0A914WMW6_9BILA</name>
<keyword evidence="2" id="KW-1185">Reference proteome</keyword>
<protein>
    <submittedName>
        <fullName evidence="3">Uncharacterized protein</fullName>
    </submittedName>
</protein>
<dbReference type="AlphaFoldDB" id="A0A914WMW6"/>
<sequence length="101" mass="10697">MRNSHQGGVSELSTTTSVETSPPVIRIILRTNTGEDGRGGVAPRPSPEKRAVNRIRTGSSLAATATNTRSLPELASLRSPASIKCQPSPSLIPLLRTSRHS</sequence>
<feature type="compositionally biased region" description="Polar residues" evidence="1">
    <location>
        <begin position="56"/>
        <end position="67"/>
    </location>
</feature>
<feature type="compositionally biased region" description="Low complexity" evidence="1">
    <location>
        <begin position="9"/>
        <end position="21"/>
    </location>
</feature>
<evidence type="ECO:0000313" key="2">
    <source>
        <dbReference type="Proteomes" id="UP000887566"/>
    </source>
</evidence>
<evidence type="ECO:0000256" key="1">
    <source>
        <dbReference type="SAM" id="MobiDB-lite"/>
    </source>
</evidence>
<evidence type="ECO:0000313" key="3">
    <source>
        <dbReference type="WBParaSite" id="PSAMB.scaffold462size50287.g6181.t1"/>
    </source>
</evidence>
<organism evidence="2 3">
    <name type="scientific">Plectus sambesii</name>
    <dbReference type="NCBI Taxonomy" id="2011161"/>
    <lineage>
        <taxon>Eukaryota</taxon>
        <taxon>Metazoa</taxon>
        <taxon>Ecdysozoa</taxon>
        <taxon>Nematoda</taxon>
        <taxon>Chromadorea</taxon>
        <taxon>Plectida</taxon>
        <taxon>Plectina</taxon>
        <taxon>Plectoidea</taxon>
        <taxon>Plectidae</taxon>
        <taxon>Plectus</taxon>
    </lineage>
</organism>
<reference evidence="3" key="1">
    <citation type="submission" date="2022-11" db="UniProtKB">
        <authorList>
            <consortium name="WormBaseParasite"/>
        </authorList>
    </citation>
    <scope>IDENTIFICATION</scope>
</reference>
<dbReference type="WBParaSite" id="PSAMB.scaffold462size50287.g6181.t1">
    <property type="protein sequence ID" value="PSAMB.scaffold462size50287.g6181.t1"/>
    <property type="gene ID" value="PSAMB.scaffold462size50287.g6181"/>
</dbReference>
<proteinExistence type="predicted"/>
<feature type="region of interest" description="Disordered" evidence="1">
    <location>
        <begin position="81"/>
        <end position="101"/>
    </location>
</feature>